<reference evidence="3 4" key="1">
    <citation type="submission" date="2017-04" db="EMBL/GenBank/DDBJ databases">
        <title>Draft genome sequence of Tuber borchii Vittad., a whitish edible truffle.</title>
        <authorList>
            <consortium name="DOE Joint Genome Institute"/>
            <person name="Murat C."/>
            <person name="Kuo A."/>
            <person name="Barry K.W."/>
            <person name="Clum A."/>
            <person name="Dockter R.B."/>
            <person name="Fauchery L."/>
            <person name="Iotti M."/>
            <person name="Kohler A."/>
            <person name="Labutti K."/>
            <person name="Lindquist E.A."/>
            <person name="Lipzen A."/>
            <person name="Ohm R.A."/>
            <person name="Wang M."/>
            <person name="Grigoriev I.V."/>
            <person name="Zambonelli A."/>
            <person name="Martin F.M."/>
        </authorList>
    </citation>
    <scope>NUCLEOTIDE SEQUENCE [LARGE SCALE GENOMIC DNA]</scope>
    <source>
        <strain evidence="3 4">Tbo3840</strain>
    </source>
</reference>
<protein>
    <submittedName>
        <fullName evidence="3">Uncharacterized protein</fullName>
    </submittedName>
</protein>
<gene>
    <name evidence="3" type="ORF">B9Z19DRAFT_682159</name>
</gene>
<dbReference type="OrthoDB" id="3231000at2759"/>
<evidence type="ECO:0000256" key="2">
    <source>
        <dbReference type="SAM" id="Phobius"/>
    </source>
</evidence>
<keyword evidence="2" id="KW-0812">Transmembrane</keyword>
<accession>A0A2T6ZZC5</accession>
<feature type="transmembrane region" description="Helical" evidence="2">
    <location>
        <begin position="589"/>
        <end position="610"/>
    </location>
</feature>
<keyword evidence="4" id="KW-1185">Reference proteome</keyword>
<keyword evidence="2" id="KW-0472">Membrane</keyword>
<comment type="caution">
    <text evidence="3">The sequence shown here is derived from an EMBL/GenBank/DDBJ whole genome shotgun (WGS) entry which is preliminary data.</text>
</comment>
<sequence length="642" mass="73146">MMNGDEPSSGSIAQFSQRSPLNPVLSLEPRPFPQLTTELQPSQQPHESAAPSFGWQTIGERQDFYDERDCLHPSFNLVIEKLNNRGADDVVIFDYSLDPDYLTLDGDSSDEEDGPPLEHSSADDDLFFRVSRNELLESEEFGQIIGSSERRPSRGPRLGIIDFPQCYDTWDDSLLYAMGKKLSLQQEGKSGFMDVYLRRVRELPGHRRFRTGISLWAPSKGLPGLPRSRSSEHRFLLFVSFPYFGGSSQDIRLDPESETVRLLDFGRVGIDVPDRSAIVDEKERDDIRRILVHQARYLVFDNNLMATFRSKEDTAKDRAPLHRFQERIGAFRAMTHMIANCTELELRTLEKLQASLCKLGGEIHQMISDARAYRDDWGMKREQDRIQDLLTSLDVLAASSFAAISVAERQIVVLQDLHSVFLTSYRTKSKDYEKGYPLRQNPFHRNILTIPILSENPQQIWPNTLDTIDEVVRERKYFIKKVKGLVENMDIRRKIFSAFLKSDQAKAAPSEKTAQETAGAVKRTEDAVKKTQAVIEKAQAELVQQGQTLTSFTIVTTAFLPLSFCTSYFSMQTMKEFGDSPGKLSLRQFWLATGPTLVGVLLLTVMIVLWKRPVVIALKANIKKKLSIHQRKMISDIEKRAR</sequence>
<feature type="compositionally biased region" description="Polar residues" evidence="1">
    <location>
        <begin position="1"/>
        <end position="20"/>
    </location>
</feature>
<organism evidence="3 4">
    <name type="scientific">Tuber borchii</name>
    <name type="common">White truffle</name>
    <dbReference type="NCBI Taxonomy" id="42251"/>
    <lineage>
        <taxon>Eukaryota</taxon>
        <taxon>Fungi</taxon>
        <taxon>Dikarya</taxon>
        <taxon>Ascomycota</taxon>
        <taxon>Pezizomycotina</taxon>
        <taxon>Pezizomycetes</taxon>
        <taxon>Pezizales</taxon>
        <taxon>Tuberaceae</taxon>
        <taxon>Tuber</taxon>
    </lineage>
</organism>
<feature type="region of interest" description="Disordered" evidence="1">
    <location>
        <begin position="104"/>
        <end position="123"/>
    </location>
</feature>
<keyword evidence="2" id="KW-1133">Transmembrane helix</keyword>
<dbReference type="Gene3D" id="1.20.58.340">
    <property type="entry name" value="Magnesium transport protein CorA, transmembrane region"/>
    <property type="match status" value="1"/>
</dbReference>
<evidence type="ECO:0000256" key="1">
    <source>
        <dbReference type="SAM" id="MobiDB-lite"/>
    </source>
</evidence>
<evidence type="ECO:0000313" key="3">
    <source>
        <dbReference type="EMBL" id="PUU80824.1"/>
    </source>
</evidence>
<dbReference type="EMBL" id="NESQ01000055">
    <property type="protein sequence ID" value="PUU80824.1"/>
    <property type="molecule type" value="Genomic_DNA"/>
</dbReference>
<feature type="region of interest" description="Disordered" evidence="1">
    <location>
        <begin position="1"/>
        <end position="52"/>
    </location>
</feature>
<evidence type="ECO:0000313" key="4">
    <source>
        <dbReference type="Proteomes" id="UP000244722"/>
    </source>
</evidence>
<proteinExistence type="predicted"/>
<feature type="compositionally biased region" description="Polar residues" evidence="1">
    <location>
        <begin position="34"/>
        <end position="46"/>
    </location>
</feature>
<name>A0A2T6ZZC5_TUBBO</name>
<dbReference type="AlphaFoldDB" id="A0A2T6ZZC5"/>
<dbReference type="Proteomes" id="UP000244722">
    <property type="component" value="Unassembled WGS sequence"/>
</dbReference>
<dbReference type="STRING" id="42251.A0A2T6ZZC5"/>